<evidence type="ECO:0000259" key="5">
    <source>
        <dbReference type="PROSITE" id="PS50977"/>
    </source>
</evidence>
<keyword evidence="7" id="KW-1185">Reference proteome</keyword>
<dbReference type="AlphaFoldDB" id="A0A2N3Y0B0"/>
<dbReference type="InterPro" id="IPR050109">
    <property type="entry name" value="HTH-type_TetR-like_transc_reg"/>
</dbReference>
<dbReference type="EMBL" id="PJNB01000001">
    <property type="protein sequence ID" value="PKW16358.1"/>
    <property type="molecule type" value="Genomic_DNA"/>
</dbReference>
<dbReference type="SUPFAM" id="SSF46689">
    <property type="entry name" value="Homeodomain-like"/>
    <property type="match status" value="1"/>
</dbReference>
<dbReference type="InterPro" id="IPR001647">
    <property type="entry name" value="HTH_TetR"/>
</dbReference>
<keyword evidence="2 4" id="KW-0238">DNA-binding</keyword>
<keyword evidence="1" id="KW-0805">Transcription regulation</keyword>
<sequence length="206" mass="22927">MTGKARRTPTGAAVLRPELTDAIVEAVLDELAEKGYGRLSMDAVARRSGASKSALYRRWPSKQEMAVDVVSRLSLLLAEFANTGSLRDDVRSVFEAVIQWLDDPRLGRILPDLVAEAHRNETLAEALRTHIDAPRRIRAEAILERAIERGELAPAINRELVLDLFGAQIFWRLSVRRMPVTSDYLDDLTDFALTAMKNPTSHHSAG</sequence>
<feature type="domain" description="HTH tetR-type" evidence="5">
    <location>
        <begin position="17"/>
        <end position="77"/>
    </location>
</feature>
<name>A0A2N3Y0B0_SACSN</name>
<dbReference type="SUPFAM" id="SSF48498">
    <property type="entry name" value="Tetracyclin repressor-like, C-terminal domain"/>
    <property type="match status" value="1"/>
</dbReference>
<evidence type="ECO:0000256" key="2">
    <source>
        <dbReference type="ARBA" id="ARBA00023125"/>
    </source>
</evidence>
<dbReference type="GO" id="GO:0000976">
    <property type="term" value="F:transcription cis-regulatory region binding"/>
    <property type="evidence" value="ECO:0007669"/>
    <property type="project" value="TreeGrafter"/>
</dbReference>
<dbReference type="GO" id="GO:0003700">
    <property type="term" value="F:DNA-binding transcription factor activity"/>
    <property type="evidence" value="ECO:0007669"/>
    <property type="project" value="TreeGrafter"/>
</dbReference>
<evidence type="ECO:0000313" key="7">
    <source>
        <dbReference type="Proteomes" id="UP000233786"/>
    </source>
</evidence>
<dbReference type="PANTHER" id="PTHR30055:SF148">
    <property type="entry name" value="TETR-FAMILY TRANSCRIPTIONAL REGULATOR"/>
    <property type="match status" value="1"/>
</dbReference>
<dbReference type="InterPro" id="IPR011075">
    <property type="entry name" value="TetR_C"/>
</dbReference>
<dbReference type="PRINTS" id="PR00455">
    <property type="entry name" value="HTHTETR"/>
</dbReference>
<dbReference type="OrthoDB" id="9796019at2"/>
<feature type="DNA-binding region" description="H-T-H motif" evidence="4">
    <location>
        <begin position="40"/>
        <end position="59"/>
    </location>
</feature>
<dbReference type="STRING" id="994479.GCA_000194155_07128"/>
<dbReference type="InterPro" id="IPR036271">
    <property type="entry name" value="Tet_transcr_reg_TetR-rel_C_sf"/>
</dbReference>
<dbReference type="Pfam" id="PF16859">
    <property type="entry name" value="TetR_C_11"/>
    <property type="match status" value="1"/>
</dbReference>
<dbReference type="Proteomes" id="UP000233786">
    <property type="component" value="Unassembled WGS sequence"/>
</dbReference>
<evidence type="ECO:0000313" key="6">
    <source>
        <dbReference type="EMBL" id="PKW16358.1"/>
    </source>
</evidence>
<dbReference type="InterPro" id="IPR009057">
    <property type="entry name" value="Homeodomain-like_sf"/>
</dbReference>
<dbReference type="Gene3D" id="1.10.10.60">
    <property type="entry name" value="Homeodomain-like"/>
    <property type="match status" value="1"/>
</dbReference>
<dbReference type="Gene3D" id="1.10.357.10">
    <property type="entry name" value="Tetracycline Repressor, domain 2"/>
    <property type="match status" value="1"/>
</dbReference>
<dbReference type="Pfam" id="PF00440">
    <property type="entry name" value="TetR_N"/>
    <property type="match status" value="1"/>
</dbReference>
<comment type="caution">
    <text evidence="6">The sequence shown here is derived from an EMBL/GenBank/DDBJ whole genome shotgun (WGS) entry which is preliminary data.</text>
</comment>
<proteinExistence type="predicted"/>
<dbReference type="PANTHER" id="PTHR30055">
    <property type="entry name" value="HTH-TYPE TRANSCRIPTIONAL REGULATOR RUTR"/>
    <property type="match status" value="1"/>
</dbReference>
<protein>
    <submittedName>
        <fullName evidence="6">TetR family transcriptional regulator</fullName>
    </submittedName>
</protein>
<gene>
    <name evidence="6" type="ORF">A8926_4181</name>
</gene>
<organism evidence="6 7">
    <name type="scientific">Saccharopolyspora spinosa</name>
    <dbReference type="NCBI Taxonomy" id="60894"/>
    <lineage>
        <taxon>Bacteria</taxon>
        <taxon>Bacillati</taxon>
        <taxon>Actinomycetota</taxon>
        <taxon>Actinomycetes</taxon>
        <taxon>Pseudonocardiales</taxon>
        <taxon>Pseudonocardiaceae</taxon>
        <taxon>Saccharopolyspora</taxon>
    </lineage>
</organism>
<dbReference type="RefSeq" id="WP_010314604.1">
    <property type="nucleotide sequence ID" value="NZ_CP061007.1"/>
</dbReference>
<keyword evidence="3" id="KW-0804">Transcription</keyword>
<accession>A0A2N3Y0B0</accession>
<dbReference type="PROSITE" id="PS50977">
    <property type="entry name" value="HTH_TETR_2"/>
    <property type="match status" value="1"/>
</dbReference>
<reference evidence="6" key="1">
    <citation type="submission" date="2017-12" db="EMBL/GenBank/DDBJ databases">
        <title>Sequencing the genomes of 1000 Actinobacteria strains.</title>
        <authorList>
            <person name="Klenk H.-P."/>
        </authorList>
    </citation>
    <scope>NUCLEOTIDE SEQUENCE [LARGE SCALE GENOMIC DNA]</scope>
    <source>
        <strain evidence="6">DSM 44228</strain>
    </source>
</reference>
<evidence type="ECO:0000256" key="4">
    <source>
        <dbReference type="PROSITE-ProRule" id="PRU00335"/>
    </source>
</evidence>
<evidence type="ECO:0000256" key="1">
    <source>
        <dbReference type="ARBA" id="ARBA00023015"/>
    </source>
</evidence>
<evidence type="ECO:0000256" key="3">
    <source>
        <dbReference type="ARBA" id="ARBA00023163"/>
    </source>
</evidence>